<dbReference type="InterPro" id="IPR016164">
    <property type="entry name" value="FAD-linked_Oxase-like_C"/>
</dbReference>
<dbReference type="InterPro" id="IPR051264">
    <property type="entry name" value="FAD-oxidored/transferase_4"/>
</dbReference>
<dbReference type="RefSeq" id="WP_128238460.1">
    <property type="nucleotide sequence ID" value="NZ_SAUX01000026.1"/>
</dbReference>
<dbReference type="InterPro" id="IPR016166">
    <property type="entry name" value="FAD-bd_PCMH"/>
</dbReference>
<evidence type="ECO:0000256" key="3">
    <source>
        <dbReference type="ARBA" id="ARBA00022630"/>
    </source>
</evidence>
<dbReference type="PANTHER" id="PTHR43716:SF2">
    <property type="entry name" value="BLL6224 PROTEIN"/>
    <property type="match status" value="1"/>
</dbReference>
<dbReference type="Gene3D" id="3.30.70.2190">
    <property type="match status" value="1"/>
</dbReference>
<dbReference type="InterPro" id="IPR016169">
    <property type="entry name" value="FAD-bd_PCMH_sub2"/>
</dbReference>
<dbReference type="Proteomes" id="UP000285295">
    <property type="component" value="Unassembled WGS sequence"/>
</dbReference>
<evidence type="ECO:0000313" key="6">
    <source>
        <dbReference type="EMBL" id="RWR26944.1"/>
    </source>
</evidence>
<evidence type="ECO:0000256" key="4">
    <source>
        <dbReference type="ARBA" id="ARBA00022827"/>
    </source>
</evidence>
<protein>
    <submittedName>
        <fullName evidence="6">FAD-binding oxidoreductase</fullName>
    </submittedName>
</protein>
<comment type="caution">
    <text evidence="6">The sequence shown here is derived from an EMBL/GenBank/DDBJ whole genome shotgun (WGS) entry which is preliminary data.</text>
</comment>
<dbReference type="GO" id="GO:0071949">
    <property type="term" value="F:FAD binding"/>
    <property type="evidence" value="ECO:0007669"/>
    <property type="project" value="InterPro"/>
</dbReference>
<reference evidence="6 7" key="2">
    <citation type="submission" date="2019-01" db="EMBL/GenBank/DDBJ databases">
        <authorList>
            <person name="Li Y."/>
        </authorList>
    </citation>
    <scope>NUCLEOTIDE SEQUENCE [LARGE SCALE GENOMIC DNA]</scope>
    <source>
        <strain evidence="6 7">D19-10-3-21</strain>
    </source>
</reference>
<dbReference type="Gene3D" id="3.30.465.10">
    <property type="match status" value="1"/>
</dbReference>
<sequence>MDVDNQVVAEIEARLGAKFVRTGADTEGFIEDFWGRAWGRTLCVAQPGSTDEVAAVMAICHRHGIAVFPQGGNTSTCLGAVPDVGGRSVVLALGRMNRILSVDPVDGSLVAEAGCILADIQQAASDVDRLFPLSLGAEGSCQIGGNVSTNAGGTSVLRYGNTRDLVLGMEVVLPDGRIWNGLRTLRKNNTGYDLKHLFIGAEGTLGVITKVALKLFPSLGPMTTVLISFDDIADLTSFTEPLRRSFDTAIIAMELISGSEVRIVNTIFPDLNVPYDPETGWFLLVDIASDAPAGVSDLLQEVLGAAMEAEKILDVLVAANEAQRASIWRLRHSVTEAHKKYGMGMSHDIAIPIVEIPRFIQTAGSKVAAAFPEAEMALVGHVGDGNLHYNVMFEMSVWNAIPDQMKTRKAVYKVVYDIAASMNGTFSAEHGIGALHVAEMKTYKPPIELEIMRGIKSLLDPDNRMNPGRVLPL</sequence>
<dbReference type="FunFam" id="1.10.45.10:FF:000001">
    <property type="entry name" value="D-lactate dehydrogenase mitochondrial"/>
    <property type="match status" value="1"/>
</dbReference>
<dbReference type="FunFam" id="3.30.465.10:FF:000001">
    <property type="entry name" value="D-2-hydroxyglutarate dehydrogenase, mitochondrial"/>
    <property type="match status" value="1"/>
</dbReference>
<dbReference type="PANTHER" id="PTHR43716">
    <property type="entry name" value="D-2-HYDROXYGLUTARATE DEHYDROGENASE, MITOCHONDRIAL"/>
    <property type="match status" value="1"/>
</dbReference>
<dbReference type="Pfam" id="PF02913">
    <property type="entry name" value="FAD-oxidase_C"/>
    <property type="match status" value="1"/>
</dbReference>
<dbReference type="Gene3D" id="3.30.43.10">
    <property type="entry name" value="Uridine Diphospho-n-acetylenolpyruvylglucosamine Reductase, domain 2"/>
    <property type="match status" value="1"/>
</dbReference>
<comment type="similarity">
    <text evidence="2">Belongs to the FAD-binding oxidoreductase/transferase type 4 family.</text>
</comment>
<dbReference type="PROSITE" id="PS51387">
    <property type="entry name" value="FAD_PCMH"/>
    <property type="match status" value="1"/>
</dbReference>
<evidence type="ECO:0000259" key="5">
    <source>
        <dbReference type="PROSITE" id="PS51387"/>
    </source>
</evidence>
<dbReference type="SUPFAM" id="SSF56176">
    <property type="entry name" value="FAD-binding/transporter-associated domain-like"/>
    <property type="match status" value="1"/>
</dbReference>
<comment type="cofactor">
    <cofactor evidence="1">
        <name>FAD</name>
        <dbReference type="ChEBI" id="CHEBI:57692"/>
    </cofactor>
</comment>
<dbReference type="EMBL" id="SAUX01000026">
    <property type="protein sequence ID" value="RWR26944.1"/>
    <property type="molecule type" value="Genomic_DNA"/>
</dbReference>
<dbReference type="InterPro" id="IPR016171">
    <property type="entry name" value="Vanillyl_alc_oxidase_C-sub2"/>
</dbReference>
<organism evidence="6 7">
    <name type="scientific">Paenirhodobacter populi</name>
    <dbReference type="NCBI Taxonomy" id="2306993"/>
    <lineage>
        <taxon>Bacteria</taxon>
        <taxon>Pseudomonadati</taxon>
        <taxon>Pseudomonadota</taxon>
        <taxon>Alphaproteobacteria</taxon>
        <taxon>Rhodobacterales</taxon>
        <taxon>Rhodobacter group</taxon>
        <taxon>Paenirhodobacter</taxon>
    </lineage>
</organism>
<accession>A0A443K2G5</accession>
<dbReference type="Pfam" id="PF01565">
    <property type="entry name" value="FAD_binding_4"/>
    <property type="match status" value="1"/>
</dbReference>
<dbReference type="OrthoDB" id="9811557at2"/>
<dbReference type="GO" id="GO:0003824">
    <property type="term" value="F:catalytic activity"/>
    <property type="evidence" value="ECO:0007669"/>
    <property type="project" value="InterPro"/>
</dbReference>
<keyword evidence="3" id="KW-0285">Flavoprotein</keyword>
<dbReference type="GO" id="GO:0022904">
    <property type="term" value="P:respiratory electron transport chain"/>
    <property type="evidence" value="ECO:0007669"/>
    <property type="project" value="TreeGrafter"/>
</dbReference>
<dbReference type="InterPro" id="IPR016167">
    <property type="entry name" value="FAD-bd_PCMH_sub1"/>
</dbReference>
<evidence type="ECO:0000256" key="2">
    <source>
        <dbReference type="ARBA" id="ARBA00008000"/>
    </source>
</evidence>
<reference evidence="6 7" key="1">
    <citation type="submission" date="2019-01" db="EMBL/GenBank/DDBJ databases">
        <title>Sinorhodobacter populi sp. nov. isolated from the symptomatic bark tissue of Populus euramericana canker.</title>
        <authorList>
            <person name="Xu G."/>
        </authorList>
    </citation>
    <scope>NUCLEOTIDE SEQUENCE [LARGE SCALE GENOMIC DNA]</scope>
    <source>
        <strain evidence="6 7">D19-10-3-21</strain>
    </source>
</reference>
<proteinExistence type="inferred from homology"/>
<dbReference type="SUPFAM" id="SSF55103">
    <property type="entry name" value="FAD-linked oxidases, C-terminal domain"/>
    <property type="match status" value="1"/>
</dbReference>
<dbReference type="InterPro" id="IPR006094">
    <property type="entry name" value="Oxid_FAD_bind_N"/>
</dbReference>
<dbReference type="InterPro" id="IPR004113">
    <property type="entry name" value="FAD-bd_oxidored_4_C"/>
</dbReference>
<gene>
    <name evidence="6" type="ORF">D2T31_18390</name>
</gene>
<evidence type="ECO:0000313" key="7">
    <source>
        <dbReference type="Proteomes" id="UP000285295"/>
    </source>
</evidence>
<name>A0A443K2G5_9RHOB</name>
<dbReference type="Gene3D" id="3.30.70.2740">
    <property type="match status" value="1"/>
</dbReference>
<dbReference type="AlphaFoldDB" id="A0A443K2G5"/>
<feature type="domain" description="FAD-binding PCMH-type" evidence="5">
    <location>
        <begin position="37"/>
        <end position="218"/>
    </location>
</feature>
<dbReference type="Gene3D" id="1.10.45.10">
    <property type="entry name" value="Vanillyl-alcohol Oxidase, Chain A, domain 4"/>
    <property type="match status" value="1"/>
</dbReference>
<keyword evidence="4" id="KW-0274">FAD</keyword>
<dbReference type="InterPro" id="IPR036318">
    <property type="entry name" value="FAD-bd_PCMH-like_sf"/>
</dbReference>
<evidence type="ECO:0000256" key="1">
    <source>
        <dbReference type="ARBA" id="ARBA00001974"/>
    </source>
</evidence>